<keyword evidence="1" id="KW-0812">Transmembrane</keyword>
<sequence length="260" mass="30106">MTCKNCDTRLRTDFLYCPACGGKVIRNRITIKNLWTDVLERYFNLDNTFVNTFVHLFSKPEVVIEGYLQGLRRKYLNPISYLGIALTLSGVQIFLMSKSIDLLDFDFYDTEEQIKFQQKLMGFIMDYQSLVFILFIPLMAISGWLCFDEKKYNFAERTIIFMYTLSHYSVVIFIPSVLILLFAPENFMIFSLIGSLMMLLYACFVVIRVSSSKGLALVGRLIFFNMGFVILYMMIATLIPLIMLLTGMLNIEDFVPPPQN</sequence>
<evidence type="ECO:0000313" key="3">
    <source>
        <dbReference type="Proteomes" id="UP000664044"/>
    </source>
</evidence>
<feature type="transmembrane region" description="Helical" evidence="1">
    <location>
        <begin position="127"/>
        <end position="147"/>
    </location>
</feature>
<feature type="transmembrane region" description="Helical" evidence="1">
    <location>
        <begin position="221"/>
        <end position="245"/>
    </location>
</feature>
<feature type="transmembrane region" description="Helical" evidence="1">
    <location>
        <begin position="189"/>
        <end position="209"/>
    </location>
</feature>
<proteinExistence type="predicted"/>
<keyword evidence="1" id="KW-1133">Transmembrane helix</keyword>
<accession>A0ABS3G4Q5</accession>
<protein>
    <submittedName>
        <fullName evidence="2">DUF3667 domain-containing protein</fullName>
    </submittedName>
</protein>
<organism evidence="2 3">
    <name type="scientific">Flagellimonas aurea</name>
    <dbReference type="NCBI Taxonomy" id="2915619"/>
    <lineage>
        <taxon>Bacteria</taxon>
        <taxon>Pseudomonadati</taxon>
        <taxon>Bacteroidota</taxon>
        <taxon>Flavobacteriia</taxon>
        <taxon>Flavobacteriales</taxon>
        <taxon>Flavobacteriaceae</taxon>
        <taxon>Flagellimonas</taxon>
    </lineage>
</organism>
<name>A0ABS3G4Q5_9FLAO</name>
<keyword evidence="3" id="KW-1185">Reference proteome</keyword>
<evidence type="ECO:0000256" key="1">
    <source>
        <dbReference type="SAM" id="Phobius"/>
    </source>
</evidence>
<dbReference type="EMBL" id="JAFLNL010000003">
    <property type="protein sequence ID" value="MBO0353933.1"/>
    <property type="molecule type" value="Genomic_DNA"/>
</dbReference>
<feature type="transmembrane region" description="Helical" evidence="1">
    <location>
        <begin position="79"/>
        <end position="97"/>
    </location>
</feature>
<reference evidence="2 3" key="1">
    <citation type="submission" date="2021-03" db="EMBL/GenBank/DDBJ databases">
        <title>Muricauda lutimaris sp. nov. and Muricauda ruestringensis sp. nov, two marine members of the Flavobacteriaceae isolated from deep sea sediments of Western Pacific.</title>
        <authorList>
            <person name="Zhao S."/>
            <person name="Liu R."/>
        </authorList>
    </citation>
    <scope>NUCLEOTIDE SEQUENCE [LARGE SCALE GENOMIC DNA]</scope>
    <source>
        <strain evidence="2 3">BC31-1-A7</strain>
    </source>
</reference>
<comment type="caution">
    <text evidence="2">The sequence shown here is derived from an EMBL/GenBank/DDBJ whole genome shotgun (WGS) entry which is preliminary data.</text>
</comment>
<feature type="transmembrane region" description="Helical" evidence="1">
    <location>
        <begin position="159"/>
        <end position="183"/>
    </location>
</feature>
<dbReference type="InterPro" id="IPR022134">
    <property type="entry name" value="DUF3667"/>
</dbReference>
<dbReference type="Proteomes" id="UP000664044">
    <property type="component" value="Unassembled WGS sequence"/>
</dbReference>
<gene>
    <name evidence="2" type="ORF">J0656_07885</name>
</gene>
<keyword evidence="1" id="KW-0472">Membrane</keyword>
<dbReference type="Pfam" id="PF12412">
    <property type="entry name" value="DUF3667"/>
    <property type="match status" value="1"/>
</dbReference>
<evidence type="ECO:0000313" key="2">
    <source>
        <dbReference type="EMBL" id="MBO0353933.1"/>
    </source>
</evidence>